<dbReference type="Proteomes" id="UP000036780">
    <property type="component" value="Unassembled WGS sequence"/>
</dbReference>
<name>A0A0L0QNB3_VIRPA</name>
<dbReference type="GeneID" id="66871186"/>
<feature type="transmembrane region" description="Helical" evidence="2">
    <location>
        <begin position="15"/>
        <end position="37"/>
    </location>
</feature>
<sequence length="271" mass="31290">MRRTRISRYQNKYRYWYFSLKVFVIVYAAVYLLGYMASSTTAYFHENVQLDGEVTIGEWQEQPPVIEETYELEFIRKQVQKITTCERVTLKAKIKNIGSVDMTKSLTYDVFYTEKGNPMKYGKSLDLEKGEGEINPLAKKETATLTATVEQPGVYVFLVKQADDDLLWSKEINVQCKEKPKSNGVGKPSENQATNQVQSTPKTKNEKNEEVKDANQEKNEKTKQQVDETSEAQTQQTKINEKQEVIAEEKKQSSQKDQPDLNKQKEGERNE</sequence>
<keyword evidence="2" id="KW-0812">Transmembrane</keyword>
<dbReference type="EMBL" id="LGTO01000007">
    <property type="protein sequence ID" value="KNE19748.1"/>
    <property type="molecule type" value="Genomic_DNA"/>
</dbReference>
<evidence type="ECO:0000256" key="2">
    <source>
        <dbReference type="SAM" id="Phobius"/>
    </source>
</evidence>
<dbReference type="OrthoDB" id="2560527at2"/>
<feature type="compositionally biased region" description="Basic and acidic residues" evidence="1">
    <location>
        <begin position="239"/>
        <end position="271"/>
    </location>
</feature>
<dbReference type="AlphaFoldDB" id="A0A0L0QNB3"/>
<evidence type="ECO:0000313" key="4">
    <source>
        <dbReference type="Proteomes" id="UP000036780"/>
    </source>
</evidence>
<accession>A0A0L0QNB3</accession>
<feature type="region of interest" description="Disordered" evidence="1">
    <location>
        <begin position="178"/>
        <end position="271"/>
    </location>
</feature>
<comment type="caution">
    <text evidence="3">The sequence shown here is derived from an EMBL/GenBank/DDBJ whole genome shotgun (WGS) entry which is preliminary data.</text>
</comment>
<dbReference type="InterPro" id="IPR023848">
    <property type="entry name" value="TasA"/>
</dbReference>
<evidence type="ECO:0000313" key="3">
    <source>
        <dbReference type="EMBL" id="KNE19748.1"/>
    </source>
</evidence>
<proteinExistence type="predicted"/>
<evidence type="ECO:0008006" key="5">
    <source>
        <dbReference type="Google" id="ProtNLM"/>
    </source>
</evidence>
<protein>
    <recommendedName>
        <fullName evidence="5">Amyloid fiber anchoring/assembly protein TapA</fullName>
    </recommendedName>
</protein>
<keyword evidence="2" id="KW-1133">Transmembrane helix</keyword>
<organism evidence="3 4">
    <name type="scientific">Virgibacillus pantothenticus</name>
    <dbReference type="NCBI Taxonomy" id="1473"/>
    <lineage>
        <taxon>Bacteria</taxon>
        <taxon>Bacillati</taxon>
        <taxon>Bacillota</taxon>
        <taxon>Bacilli</taxon>
        <taxon>Bacillales</taxon>
        <taxon>Bacillaceae</taxon>
        <taxon>Virgibacillus</taxon>
    </lineage>
</organism>
<dbReference type="GO" id="GO:0097311">
    <property type="term" value="C:bacterial biofilm matrix"/>
    <property type="evidence" value="ECO:0007669"/>
    <property type="project" value="InterPro"/>
</dbReference>
<dbReference type="RefSeq" id="WP_050352301.1">
    <property type="nucleotide sequence ID" value="NZ_CP073011.1"/>
</dbReference>
<dbReference type="PATRIC" id="fig|1473.5.peg.1664"/>
<reference evidence="4" key="1">
    <citation type="submission" date="2015-07" db="EMBL/GenBank/DDBJ databases">
        <title>Fjat-10053 dsm26.</title>
        <authorList>
            <person name="Liu B."/>
            <person name="Wang J."/>
            <person name="Zhu Y."/>
            <person name="Liu G."/>
            <person name="Chen Q."/>
            <person name="Chen Z."/>
            <person name="Lan J."/>
            <person name="Che J."/>
            <person name="Ge C."/>
            <person name="Shi H."/>
            <person name="Pan Z."/>
            <person name="Liu X."/>
        </authorList>
    </citation>
    <scope>NUCLEOTIDE SEQUENCE [LARGE SCALE GENOMIC DNA]</scope>
    <source>
        <strain evidence="4">DSM 26</strain>
    </source>
</reference>
<dbReference type="NCBIfam" id="TIGR04087">
    <property type="entry name" value="YqxM_for_SipW"/>
    <property type="match status" value="1"/>
</dbReference>
<keyword evidence="4" id="KW-1185">Reference proteome</keyword>
<feature type="compositionally biased region" description="Polar residues" evidence="1">
    <location>
        <begin position="189"/>
        <end position="202"/>
    </location>
</feature>
<keyword evidence="2" id="KW-0472">Membrane</keyword>
<evidence type="ECO:0000256" key="1">
    <source>
        <dbReference type="SAM" id="MobiDB-lite"/>
    </source>
</evidence>
<gene>
    <name evidence="3" type="ORF">AFK71_15045</name>
</gene>
<feature type="compositionally biased region" description="Basic and acidic residues" evidence="1">
    <location>
        <begin position="203"/>
        <end position="226"/>
    </location>
</feature>